<dbReference type="PANTHER" id="PTHR48207">
    <property type="entry name" value="SUCCINATE--HYDROXYMETHYLGLUTARATE COA-TRANSFERASE"/>
    <property type="match status" value="1"/>
</dbReference>
<dbReference type="AlphaFoldDB" id="A0A6J7ISD5"/>
<dbReference type="InterPro" id="IPR003673">
    <property type="entry name" value="CoA-Trfase_fam_III"/>
</dbReference>
<dbReference type="InterPro" id="IPR050483">
    <property type="entry name" value="CoA-transferase_III_domain"/>
</dbReference>
<evidence type="ECO:0000256" key="2">
    <source>
        <dbReference type="SAM" id="MobiDB-lite"/>
    </source>
</evidence>
<dbReference type="SUPFAM" id="SSF89796">
    <property type="entry name" value="CoA-transferase family III (CaiB/BaiF)"/>
    <property type="match status" value="1"/>
</dbReference>
<dbReference type="InterPro" id="IPR023606">
    <property type="entry name" value="CoA-Trfase_III_dom_1_sf"/>
</dbReference>
<sequence>MVRNGSQKCRDLRGASVPGPLSGLRVLDLTQVLSGPFCTMLLADMGADVLKIEPPKGDVARRWGPFPDAATPGRPGASGPAPSSASNTTYGGYFASVNRNKRSACLDLNSPPDVEAFLALVDEADILVENFRVGVMDRFGLSYETLHERNPRLVYASIRGFGDPRTGESPYADWPAFDIIAQAMAGLMSITGADSSHPMKVGPGIGDIFPAVLSACGILAAVHHVTMTGEGQLVDVAMIDSVLALTERIVYQHSITGLAPEPQGNTHPLLCPYGLLRTSDGFVAVASPTDNHWIALVTVMGRPELGTDARFATNEARVEHASLVYAEVEAWSTTLTTDGVVSALTGLVPCGPVNSAADIAADPNTSARRMIVEVPHPSGRMIDIVGAPIKFSATPTDHFTRAPLLGEHAPIFLEPAAPA</sequence>
<dbReference type="GO" id="GO:0008410">
    <property type="term" value="F:CoA-transferase activity"/>
    <property type="evidence" value="ECO:0007669"/>
    <property type="project" value="TreeGrafter"/>
</dbReference>
<evidence type="ECO:0000256" key="1">
    <source>
        <dbReference type="ARBA" id="ARBA00022679"/>
    </source>
</evidence>
<protein>
    <submittedName>
        <fullName evidence="3">Unannotated protein</fullName>
    </submittedName>
</protein>
<keyword evidence="1" id="KW-0808">Transferase</keyword>
<proteinExistence type="predicted"/>
<dbReference type="Gene3D" id="3.40.50.10540">
    <property type="entry name" value="Crotonobetainyl-coa:carnitine coa-transferase, domain 1"/>
    <property type="match status" value="1"/>
</dbReference>
<dbReference type="Pfam" id="PF02515">
    <property type="entry name" value="CoA_transf_3"/>
    <property type="match status" value="1"/>
</dbReference>
<accession>A0A6J7ISD5</accession>
<gene>
    <name evidence="3" type="ORF">UFOPK3772_00435</name>
</gene>
<dbReference type="InterPro" id="IPR044855">
    <property type="entry name" value="CoA-Trfase_III_dom3_sf"/>
</dbReference>
<reference evidence="3" key="1">
    <citation type="submission" date="2020-05" db="EMBL/GenBank/DDBJ databases">
        <authorList>
            <person name="Chiriac C."/>
            <person name="Salcher M."/>
            <person name="Ghai R."/>
            <person name="Kavagutti S V."/>
        </authorList>
    </citation>
    <scope>NUCLEOTIDE SEQUENCE</scope>
</reference>
<name>A0A6J7ISD5_9ZZZZ</name>
<evidence type="ECO:0000313" key="3">
    <source>
        <dbReference type="EMBL" id="CAB4933819.1"/>
    </source>
</evidence>
<dbReference type="Gene3D" id="3.30.1540.10">
    <property type="entry name" value="formyl-coa transferase, domain 3"/>
    <property type="match status" value="1"/>
</dbReference>
<dbReference type="PANTHER" id="PTHR48207:SF3">
    <property type="entry name" value="SUCCINATE--HYDROXYMETHYLGLUTARATE COA-TRANSFERASE"/>
    <property type="match status" value="1"/>
</dbReference>
<dbReference type="EMBL" id="CAFBNE010000008">
    <property type="protein sequence ID" value="CAB4933819.1"/>
    <property type="molecule type" value="Genomic_DNA"/>
</dbReference>
<feature type="compositionally biased region" description="Low complexity" evidence="2">
    <location>
        <begin position="69"/>
        <end position="85"/>
    </location>
</feature>
<organism evidence="3">
    <name type="scientific">freshwater metagenome</name>
    <dbReference type="NCBI Taxonomy" id="449393"/>
    <lineage>
        <taxon>unclassified sequences</taxon>
        <taxon>metagenomes</taxon>
        <taxon>ecological metagenomes</taxon>
    </lineage>
</organism>
<feature type="region of interest" description="Disordered" evidence="2">
    <location>
        <begin position="62"/>
        <end position="85"/>
    </location>
</feature>